<sequence length="112" mass="13331">MHPVCTSSFIQHSEFIFFDNNTKTSTPRWLFHQNRAILQLSWEIFSLNLTLKLFPWLKLLVELFADSAIIVKYEYKISSNTLVTTIDRKLYINVGYMKTFIQDKSRRTCQFV</sequence>
<dbReference type="AlphaFoldDB" id="A0A7R8UKX7"/>
<dbReference type="EMBL" id="LR899010">
    <property type="protein sequence ID" value="CAD7082452.1"/>
    <property type="molecule type" value="Genomic_DNA"/>
</dbReference>
<reference evidence="1 2" key="1">
    <citation type="submission" date="2020-11" db="EMBL/GenBank/DDBJ databases">
        <authorList>
            <person name="Wallbank WR R."/>
            <person name="Pardo Diaz C."/>
            <person name="Kozak K."/>
            <person name="Martin S."/>
            <person name="Jiggins C."/>
            <person name="Moest M."/>
            <person name="Warren A I."/>
            <person name="Generalovic N T."/>
            <person name="Byers J.R.P. K."/>
            <person name="Montejo-Kovacevich G."/>
            <person name="Yen C E."/>
        </authorList>
    </citation>
    <scope>NUCLEOTIDE SEQUENCE [LARGE SCALE GENOMIC DNA]</scope>
</reference>
<organism evidence="1 2">
    <name type="scientific">Hermetia illucens</name>
    <name type="common">Black soldier fly</name>
    <dbReference type="NCBI Taxonomy" id="343691"/>
    <lineage>
        <taxon>Eukaryota</taxon>
        <taxon>Metazoa</taxon>
        <taxon>Ecdysozoa</taxon>
        <taxon>Arthropoda</taxon>
        <taxon>Hexapoda</taxon>
        <taxon>Insecta</taxon>
        <taxon>Pterygota</taxon>
        <taxon>Neoptera</taxon>
        <taxon>Endopterygota</taxon>
        <taxon>Diptera</taxon>
        <taxon>Brachycera</taxon>
        <taxon>Stratiomyomorpha</taxon>
        <taxon>Stratiomyidae</taxon>
        <taxon>Hermetiinae</taxon>
        <taxon>Hermetia</taxon>
    </lineage>
</organism>
<gene>
    <name evidence="1" type="ORF">HERILL_LOCUS5487</name>
</gene>
<evidence type="ECO:0000313" key="2">
    <source>
        <dbReference type="Proteomes" id="UP000594454"/>
    </source>
</evidence>
<evidence type="ECO:0000313" key="1">
    <source>
        <dbReference type="EMBL" id="CAD7082452.1"/>
    </source>
</evidence>
<dbReference type="Proteomes" id="UP000594454">
    <property type="component" value="Chromosome 2"/>
</dbReference>
<name>A0A7R8UKX7_HERIL</name>
<accession>A0A7R8UKX7</accession>
<proteinExistence type="predicted"/>
<protein>
    <submittedName>
        <fullName evidence="1">Uncharacterized protein</fullName>
    </submittedName>
</protein>
<dbReference type="InParanoid" id="A0A7R8UKX7"/>
<keyword evidence="2" id="KW-1185">Reference proteome</keyword>